<gene>
    <name evidence="7" type="ORF">PFISCL1PPCAC_14687</name>
</gene>
<dbReference type="GO" id="GO:0046872">
    <property type="term" value="F:metal ion binding"/>
    <property type="evidence" value="ECO:0007669"/>
    <property type="project" value="UniProtKB-KW"/>
</dbReference>
<evidence type="ECO:0000259" key="6">
    <source>
        <dbReference type="PROSITE" id="PS50011"/>
    </source>
</evidence>
<organism evidence="7 8">
    <name type="scientific">Pristionchus fissidentatus</name>
    <dbReference type="NCBI Taxonomy" id="1538716"/>
    <lineage>
        <taxon>Eukaryota</taxon>
        <taxon>Metazoa</taxon>
        <taxon>Ecdysozoa</taxon>
        <taxon>Nematoda</taxon>
        <taxon>Chromadorea</taxon>
        <taxon>Rhabditida</taxon>
        <taxon>Rhabditina</taxon>
        <taxon>Diplogasteromorpha</taxon>
        <taxon>Diplogasteroidea</taxon>
        <taxon>Neodiplogasteridae</taxon>
        <taxon>Pristionchus</taxon>
    </lineage>
</organism>
<dbReference type="GO" id="GO:0005524">
    <property type="term" value="F:ATP binding"/>
    <property type="evidence" value="ECO:0007669"/>
    <property type="project" value="UniProtKB-KW"/>
</dbReference>
<evidence type="ECO:0000256" key="1">
    <source>
        <dbReference type="PIRSR" id="PIRSR000615-1"/>
    </source>
</evidence>
<dbReference type="PANTHER" id="PTHR24416:SF548">
    <property type="entry name" value="PROTEIN KINASE DOMAIN-CONTAINING PROTEIN"/>
    <property type="match status" value="1"/>
</dbReference>
<keyword evidence="5" id="KW-0732">Signal</keyword>
<keyword evidence="3" id="KW-0460">Magnesium</keyword>
<evidence type="ECO:0000256" key="4">
    <source>
        <dbReference type="SAM" id="Phobius"/>
    </source>
</evidence>
<dbReference type="InterPro" id="IPR000719">
    <property type="entry name" value="Prot_kinase_dom"/>
</dbReference>
<dbReference type="InterPro" id="IPR001245">
    <property type="entry name" value="Ser-Thr/Tyr_kinase_cat_dom"/>
</dbReference>
<evidence type="ECO:0000313" key="7">
    <source>
        <dbReference type="EMBL" id="GMT23390.1"/>
    </source>
</evidence>
<keyword evidence="8" id="KW-1185">Reference proteome</keyword>
<dbReference type="GO" id="GO:0005886">
    <property type="term" value="C:plasma membrane"/>
    <property type="evidence" value="ECO:0007669"/>
    <property type="project" value="TreeGrafter"/>
</dbReference>
<evidence type="ECO:0000256" key="3">
    <source>
        <dbReference type="PIRSR" id="PIRSR000615-3"/>
    </source>
</evidence>
<dbReference type="InterPro" id="IPR008266">
    <property type="entry name" value="Tyr_kinase_AS"/>
</dbReference>
<keyword evidence="2" id="KW-0547">Nucleotide-binding</keyword>
<feature type="signal peptide" evidence="5">
    <location>
        <begin position="1"/>
        <end position="21"/>
    </location>
</feature>
<keyword evidence="4" id="KW-0812">Transmembrane</keyword>
<dbReference type="PANTHER" id="PTHR24416">
    <property type="entry name" value="TYROSINE-PROTEIN KINASE RECEPTOR"/>
    <property type="match status" value="1"/>
</dbReference>
<feature type="domain" description="Protein kinase" evidence="6">
    <location>
        <begin position="509"/>
        <end position="796"/>
    </location>
</feature>
<name>A0AAV5VV43_9BILA</name>
<dbReference type="GO" id="GO:0007169">
    <property type="term" value="P:cell surface receptor protein tyrosine kinase signaling pathway"/>
    <property type="evidence" value="ECO:0007669"/>
    <property type="project" value="TreeGrafter"/>
</dbReference>
<evidence type="ECO:0000313" key="8">
    <source>
        <dbReference type="Proteomes" id="UP001432322"/>
    </source>
</evidence>
<dbReference type="PRINTS" id="PR00109">
    <property type="entry name" value="TYRKINASE"/>
</dbReference>
<keyword evidence="4" id="KW-1133">Transmembrane helix</keyword>
<dbReference type="PROSITE" id="PS50011">
    <property type="entry name" value="PROTEIN_KINASE_DOM"/>
    <property type="match status" value="1"/>
</dbReference>
<keyword evidence="4" id="KW-0472">Membrane</keyword>
<dbReference type="EMBL" id="BTSY01000004">
    <property type="protein sequence ID" value="GMT23390.1"/>
    <property type="molecule type" value="Genomic_DNA"/>
</dbReference>
<dbReference type="Pfam" id="PF07714">
    <property type="entry name" value="PK_Tyr_Ser-Thr"/>
    <property type="match status" value="1"/>
</dbReference>
<reference evidence="7" key="1">
    <citation type="submission" date="2023-10" db="EMBL/GenBank/DDBJ databases">
        <title>Genome assembly of Pristionchus species.</title>
        <authorList>
            <person name="Yoshida K."/>
            <person name="Sommer R.J."/>
        </authorList>
    </citation>
    <scope>NUCLEOTIDE SEQUENCE</scope>
    <source>
        <strain evidence="7">RS5133</strain>
    </source>
</reference>
<dbReference type="Gene3D" id="1.10.510.10">
    <property type="entry name" value="Transferase(Phosphotransferase) domain 1"/>
    <property type="match status" value="1"/>
</dbReference>
<accession>A0AAV5VV43</accession>
<dbReference type="Proteomes" id="UP001432322">
    <property type="component" value="Unassembled WGS sequence"/>
</dbReference>
<dbReference type="InterPro" id="IPR011009">
    <property type="entry name" value="Kinase-like_dom_sf"/>
</dbReference>
<feature type="binding site" evidence="3">
    <location>
        <position position="659"/>
    </location>
    <ligand>
        <name>Mg(2+)</name>
        <dbReference type="ChEBI" id="CHEBI:18420"/>
    </ligand>
</feature>
<dbReference type="GO" id="GO:0004714">
    <property type="term" value="F:transmembrane receptor protein tyrosine kinase activity"/>
    <property type="evidence" value="ECO:0007669"/>
    <property type="project" value="TreeGrafter"/>
</dbReference>
<protein>
    <recommendedName>
        <fullName evidence="6">Protein kinase domain-containing protein</fullName>
    </recommendedName>
</protein>
<feature type="chain" id="PRO_5043596383" description="Protein kinase domain-containing protein" evidence="5">
    <location>
        <begin position="22"/>
        <end position="802"/>
    </location>
</feature>
<proteinExistence type="predicted"/>
<feature type="active site" description="Proton acceptor" evidence="1">
    <location>
        <position position="654"/>
    </location>
</feature>
<feature type="transmembrane region" description="Helical" evidence="4">
    <location>
        <begin position="443"/>
        <end position="463"/>
    </location>
</feature>
<feature type="transmembrane region" description="Helical" evidence="4">
    <location>
        <begin position="580"/>
        <end position="599"/>
    </location>
</feature>
<dbReference type="Gene3D" id="3.30.200.20">
    <property type="entry name" value="Phosphorylase Kinase, domain 1"/>
    <property type="match status" value="1"/>
</dbReference>
<evidence type="ECO:0000256" key="2">
    <source>
        <dbReference type="PIRSR" id="PIRSR000615-2"/>
    </source>
</evidence>
<dbReference type="SUPFAM" id="SSF56112">
    <property type="entry name" value="Protein kinase-like (PK-like)"/>
    <property type="match status" value="1"/>
</dbReference>
<feature type="non-terminal residue" evidence="7">
    <location>
        <position position="1"/>
    </location>
</feature>
<feature type="binding site" evidence="2">
    <location>
        <position position="658"/>
    </location>
    <ligand>
        <name>ATP</name>
        <dbReference type="ChEBI" id="CHEBI:30616"/>
    </ligand>
</feature>
<comment type="caution">
    <text evidence="7">The sequence shown here is derived from an EMBL/GenBank/DDBJ whole genome shotgun (WGS) entry which is preliminary data.</text>
</comment>
<dbReference type="GO" id="GO:0043235">
    <property type="term" value="C:receptor complex"/>
    <property type="evidence" value="ECO:0007669"/>
    <property type="project" value="TreeGrafter"/>
</dbReference>
<keyword evidence="2" id="KW-0067">ATP-binding</keyword>
<evidence type="ECO:0000256" key="5">
    <source>
        <dbReference type="SAM" id="SignalP"/>
    </source>
</evidence>
<dbReference type="InterPro" id="IPR050122">
    <property type="entry name" value="RTK"/>
</dbReference>
<sequence>SLLPLLHFFILILILPSHSNSEQCPTQDMSLYALFSITKDVDIEGFSQLLKLYKDVTPFGKIDYSLYFGDKLMSKQDDDLAATIEGWLDSDQMREQLHTSSLMPTTVADTSDSEIRQNCTSKCVQQTVQSLLDQIDSANRDGQKATKKKQFFLVTDYIHRDVVDILNAVTLDNIDIFALYYEYDNKMQEYLYNWTSFTVKQNEAAIRPIVTRNIDFSMPLDVADPVIASMGIWMQGRFNSSLFIPILDSFTTGSLCTLGSNQLAAKFIRVVYRDAVYTSQTRDRWLPWIGAGTLSYAQYCLAFVEDNGGDKQSVGDATVYSDLLSSIDNSTLPTFFALVSTISIDSLSTYLYNSPPDLQPTDHLTIISGSDSKDLFQKITYNLETETNPLVSPSKDIQILSFNSSYMTSTTLTMCRDQYTKAPLFAPRVFHKPKELRIAVFDLVWITALAGAVAIITGIVIYWRARRLAMEHEKEDTVTLVNYPVSRTLPTTESAERMPWEVKDTKVKMDLTTLLGEGYRSNVYLGHLIGKAPLMQWSPKSSFTDCDIAIRVTREYGMEEEGELTREISCMQRLRGHDNICMFLGWATLNGAVCSLLQLTPSTLNKYLNQTKNTMPSDVMESARENTIDRLREIAAGVACGLEYIHSRHLVHRDICARNILLSADMQAKIAGLEYCSSHKDVHFREGSEVLSRLSLRWQSPEALHGEFSYKSDVWSFGMVLFEIFSLGDHPLSHLDDDSLVRQSIKNGFTTQTPPLYPPSIWGKAAKSWHQTASNRPTVARLKALLAANAKANPAFEEDEEE</sequence>
<dbReference type="AlphaFoldDB" id="A0AAV5VV43"/>
<keyword evidence="3" id="KW-0479">Metal-binding</keyword>
<feature type="non-terminal residue" evidence="7">
    <location>
        <position position="802"/>
    </location>
</feature>
<dbReference type="PROSITE" id="PS00109">
    <property type="entry name" value="PROTEIN_KINASE_TYR"/>
    <property type="match status" value="1"/>
</dbReference>